<sequence length="156" mass="18190">MLYFNKTYILDDIEKQNLEKGLRSRSLKRTKPLDFVFETYNTGSNKYFLGNDNKNDIKFTRLKTSFELLFPKIIVSFPKDKSLNYYKFRLSIVSNLVIFFLFIMLLSSFVAVVNHGNNPADLLIIAILFFGYLLLVVLELKLTRAKIKKSLAKNLD</sequence>
<keyword evidence="1" id="KW-0812">Transmembrane</keyword>
<comment type="caution">
    <text evidence="2">The sequence shown here is derived from an EMBL/GenBank/DDBJ whole genome shotgun (WGS) entry which is preliminary data.</text>
</comment>
<keyword evidence="3" id="KW-1185">Reference proteome</keyword>
<accession>A0A317EYH6</accession>
<gene>
    <name evidence="2" type="ORF">DF947_08955</name>
</gene>
<feature type="transmembrane region" description="Helical" evidence="1">
    <location>
        <begin position="122"/>
        <end position="140"/>
    </location>
</feature>
<evidence type="ECO:0000313" key="3">
    <source>
        <dbReference type="Proteomes" id="UP000245391"/>
    </source>
</evidence>
<dbReference type="RefSeq" id="WP_109929366.1">
    <property type="nucleotide sequence ID" value="NZ_QGNY01000003.1"/>
</dbReference>
<dbReference type="EMBL" id="QGNY01000003">
    <property type="protein sequence ID" value="PWS31911.1"/>
    <property type="molecule type" value="Genomic_DNA"/>
</dbReference>
<keyword evidence="1" id="KW-0472">Membrane</keyword>
<dbReference type="Proteomes" id="UP000245391">
    <property type="component" value="Unassembled WGS sequence"/>
</dbReference>
<feature type="transmembrane region" description="Helical" evidence="1">
    <location>
        <begin position="88"/>
        <end position="110"/>
    </location>
</feature>
<dbReference type="OrthoDB" id="764979at2"/>
<evidence type="ECO:0000256" key="1">
    <source>
        <dbReference type="SAM" id="Phobius"/>
    </source>
</evidence>
<organism evidence="2 3">
    <name type="scientific">Pedobacter paludis</name>
    <dbReference type="NCBI Taxonomy" id="2203212"/>
    <lineage>
        <taxon>Bacteria</taxon>
        <taxon>Pseudomonadati</taxon>
        <taxon>Bacteroidota</taxon>
        <taxon>Sphingobacteriia</taxon>
        <taxon>Sphingobacteriales</taxon>
        <taxon>Sphingobacteriaceae</taxon>
        <taxon>Pedobacter</taxon>
    </lineage>
</organism>
<proteinExistence type="predicted"/>
<name>A0A317EYH6_9SPHI</name>
<keyword evidence="1" id="KW-1133">Transmembrane helix</keyword>
<evidence type="ECO:0000313" key="2">
    <source>
        <dbReference type="EMBL" id="PWS31911.1"/>
    </source>
</evidence>
<dbReference type="AlphaFoldDB" id="A0A317EYH6"/>
<protein>
    <submittedName>
        <fullName evidence="2">Uncharacterized protein</fullName>
    </submittedName>
</protein>
<reference evidence="3" key="1">
    <citation type="submission" date="2018-05" db="EMBL/GenBank/DDBJ databases">
        <title>Pedobacter paludis sp. nov., isolated from wetland soil.</title>
        <authorList>
            <person name="Zhang Y."/>
        </authorList>
    </citation>
    <scope>NUCLEOTIDE SEQUENCE [LARGE SCALE GENOMIC DNA]</scope>
    <source>
        <strain evidence="3">R-8</strain>
    </source>
</reference>